<reference evidence="3 4" key="1">
    <citation type="submission" date="2022-08" db="EMBL/GenBank/DDBJ databases">
        <title>Algoriphagus sp. CAU 1643 isolated from mud.</title>
        <authorList>
            <person name="Kim W."/>
        </authorList>
    </citation>
    <scope>NUCLEOTIDE SEQUENCE [LARGE SCALE GENOMIC DNA]</scope>
    <source>
        <strain evidence="3 4">CAU 1643</strain>
    </source>
</reference>
<dbReference type="SUPFAM" id="SSF82771">
    <property type="entry name" value="GIY-YIG endonuclease"/>
    <property type="match status" value="1"/>
</dbReference>
<dbReference type="Gene3D" id="3.40.1440.10">
    <property type="entry name" value="GIY-YIG endonuclease"/>
    <property type="match status" value="1"/>
</dbReference>
<dbReference type="InterPro" id="IPR050190">
    <property type="entry name" value="UPF0213_domain"/>
</dbReference>
<feature type="domain" description="GIY-YIG" evidence="2">
    <location>
        <begin position="1"/>
        <end position="76"/>
    </location>
</feature>
<evidence type="ECO:0000256" key="1">
    <source>
        <dbReference type="ARBA" id="ARBA00007435"/>
    </source>
</evidence>
<dbReference type="PANTHER" id="PTHR34477:SF1">
    <property type="entry name" value="UPF0213 PROTEIN YHBQ"/>
    <property type="match status" value="1"/>
</dbReference>
<evidence type="ECO:0000313" key="3">
    <source>
        <dbReference type="EMBL" id="MCS5490537.1"/>
    </source>
</evidence>
<dbReference type="RefSeq" id="WP_259414241.1">
    <property type="nucleotide sequence ID" value="NZ_JANWGH010000002.1"/>
</dbReference>
<name>A0ABT2G9B9_9BACT</name>
<dbReference type="InterPro" id="IPR035901">
    <property type="entry name" value="GIY-YIG_endonuc_sf"/>
</dbReference>
<dbReference type="PANTHER" id="PTHR34477">
    <property type="entry name" value="UPF0213 PROTEIN YHBQ"/>
    <property type="match status" value="1"/>
</dbReference>
<dbReference type="PROSITE" id="PS50164">
    <property type="entry name" value="GIY_YIG"/>
    <property type="match status" value="1"/>
</dbReference>
<evidence type="ECO:0000259" key="2">
    <source>
        <dbReference type="PROSITE" id="PS50164"/>
    </source>
</evidence>
<evidence type="ECO:0000313" key="4">
    <source>
        <dbReference type="Proteomes" id="UP001206788"/>
    </source>
</evidence>
<dbReference type="EMBL" id="JANWGH010000002">
    <property type="protein sequence ID" value="MCS5490537.1"/>
    <property type="molecule type" value="Genomic_DNA"/>
</dbReference>
<keyword evidence="4" id="KW-1185">Reference proteome</keyword>
<gene>
    <name evidence="3" type="ORF">NY014_08865</name>
</gene>
<dbReference type="Proteomes" id="UP001206788">
    <property type="component" value="Unassembled WGS sequence"/>
</dbReference>
<accession>A0ABT2G9B9</accession>
<protein>
    <submittedName>
        <fullName evidence="3">GIY-YIG nuclease family protein</fullName>
    </submittedName>
</protein>
<dbReference type="Pfam" id="PF01541">
    <property type="entry name" value="GIY-YIG"/>
    <property type="match status" value="1"/>
</dbReference>
<comment type="caution">
    <text evidence="3">The sequence shown here is derived from an EMBL/GenBank/DDBJ whole genome shotgun (WGS) entry which is preliminary data.</text>
</comment>
<comment type="similarity">
    <text evidence="1">Belongs to the UPF0213 family.</text>
</comment>
<organism evidence="3 4">
    <name type="scientific">Algoriphagus limi</name>
    <dbReference type="NCBI Taxonomy" id="2975273"/>
    <lineage>
        <taxon>Bacteria</taxon>
        <taxon>Pseudomonadati</taxon>
        <taxon>Bacteroidota</taxon>
        <taxon>Cytophagia</taxon>
        <taxon>Cytophagales</taxon>
        <taxon>Cyclobacteriaceae</taxon>
        <taxon>Algoriphagus</taxon>
    </lineage>
</organism>
<dbReference type="InterPro" id="IPR000305">
    <property type="entry name" value="GIY-YIG_endonuc"/>
</dbReference>
<dbReference type="CDD" id="cd10449">
    <property type="entry name" value="GIY-YIG_SLX1_like"/>
    <property type="match status" value="1"/>
</dbReference>
<sequence>MYFVYILYSSKTDKFYIGSTDNPEARLKHHNSASTPSTKAGAPLWEIKYLEKLSDRSSALKRELEIKKKKSKKYIEWLINSAG</sequence>
<proteinExistence type="inferred from homology"/>